<dbReference type="PANTHER" id="PTHR31272">
    <property type="entry name" value="CYTOCHROME C-TYPE BIOGENESIS PROTEIN HI_1454-RELATED"/>
    <property type="match status" value="1"/>
</dbReference>
<evidence type="ECO:0000256" key="6">
    <source>
        <dbReference type="ARBA" id="ARBA00023136"/>
    </source>
</evidence>
<organism evidence="9 10">
    <name type="scientific">Solimonas marina</name>
    <dbReference type="NCBI Taxonomy" id="2714601"/>
    <lineage>
        <taxon>Bacteria</taxon>
        <taxon>Pseudomonadati</taxon>
        <taxon>Pseudomonadota</taxon>
        <taxon>Gammaproteobacteria</taxon>
        <taxon>Nevskiales</taxon>
        <taxon>Nevskiaceae</taxon>
        <taxon>Solimonas</taxon>
    </lineage>
</organism>
<evidence type="ECO:0000256" key="4">
    <source>
        <dbReference type="ARBA" id="ARBA00022748"/>
    </source>
</evidence>
<evidence type="ECO:0000313" key="9">
    <source>
        <dbReference type="EMBL" id="NKF24351.1"/>
    </source>
</evidence>
<keyword evidence="3 7" id="KW-0812">Transmembrane</keyword>
<sequence>MDVDSLRLALEHAGIAAVVTSFLAGLVFSFNPVAMAAIPVSLAYVTKARTSRQAFVFAAMFILGMIVIHVVLGLVAGFGGLGVQKLLDRKWGVLIGPVLIVLGLMWPGWLRIPLPAFTFKVKRPNSSFGAFLLGIPFSIAICPICTPALAVLLGVVASLGSPWFGALLLLAFALGRAVPLAVGAWSLGWLENLRFVSAYRRVFEIAGAATLIATGLYMLNAYFFWLPALAS</sequence>
<dbReference type="InterPro" id="IPR051790">
    <property type="entry name" value="Cytochrome_c-biogenesis_DsbD"/>
</dbReference>
<keyword evidence="4" id="KW-0201">Cytochrome c-type biogenesis</keyword>
<comment type="subcellular location">
    <subcellularLocation>
        <location evidence="1">Membrane</location>
        <topology evidence="1">Multi-pass membrane protein</topology>
    </subcellularLocation>
</comment>
<keyword evidence="10" id="KW-1185">Reference proteome</keyword>
<keyword evidence="6 7" id="KW-0472">Membrane</keyword>
<evidence type="ECO:0000256" key="7">
    <source>
        <dbReference type="SAM" id="Phobius"/>
    </source>
</evidence>
<protein>
    <submittedName>
        <fullName evidence="9">Cytochrome C biogenesis protein</fullName>
    </submittedName>
</protein>
<feature type="transmembrane region" description="Helical" evidence="7">
    <location>
        <begin position="15"/>
        <end position="42"/>
    </location>
</feature>
<evidence type="ECO:0000313" key="10">
    <source>
        <dbReference type="Proteomes" id="UP000653472"/>
    </source>
</evidence>
<dbReference type="EMBL" id="JAAVXB010000014">
    <property type="protein sequence ID" value="NKF24351.1"/>
    <property type="molecule type" value="Genomic_DNA"/>
</dbReference>
<dbReference type="GO" id="GO:0017004">
    <property type="term" value="P:cytochrome complex assembly"/>
    <property type="evidence" value="ECO:0007669"/>
    <property type="project" value="UniProtKB-KW"/>
</dbReference>
<dbReference type="InterPro" id="IPR003834">
    <property type="entry name" value="Cyt_c_assmbl_TM_dom"/>
</dbReference>
<feature type="transmembrane region" description="Helical" evidence="7">
    <location>
        <begin position="202"/>
        <end position="225"/>
    </location>
</feature>
<name>A0A970BBF1_9GAMM</name>
<keyword evidence="5 7" id="KW-1133">Transmembrane helix</keyword>
<evidence type="ECO:0000256" key="3">
    <source>
        <dbReference type="ARBA" id="ARBA00022692"/>
    </source>
</evidence>
<reference evidence="9" key="1">
    <citation type="submission" date="2020-03" db="EMBL/GenBank/DDBJ databases">
        <title>Solimonas marina sp. nov., isolated from deep seawater of the Pacific Ocean.</title>
        <authorList>
            <person name="Liu X."/>
            <person name="Lai Q."/>
            <person name="Sun F."/>
            <person name="Gai Y."/>
            <person name="Li G."/>
            <person name="Shao Z."/>
        </authorList>
    </citation>
    <scope>NUCLEOTIDE SEQUENCE</scope>
    <source>
        <strain evidence="9">C16B3</strain>
    </source>
</reference>
<dbReference type="RefSeq" id="WP_168149663.1">
    <property type="nucleotide sequence ID" value="NZ_JAAVXB010000014.1"/>
</dbReference>
<accession>A0A970BBF1</accession>
<feature type="transmembrane region" description="Helical" evidence="7">
    <location>
        <begin position="54"/>
        <end position="79"/>
    </location>
</feature>
<feature type="transmembrane region" description="Helical" evidence="7">
    <location>
        <begin position="91"/>
        <end position="110"/>
    </location>
</feature>
<dbReference type="PANTHER" id="PTHR31272:SF9">
    <property type="entry name" value="BLL1027 PROTEIN"/>
    <property type="match status" value="1"/>
</dbReference>
<evidence type="ECO:0000256" key="2">
    <source>
        <dbReference type="ARBA" id="ARBA00006143"/>
    </source>
</evidence>
<evidence type="ECO:0000259" key="8">
    <source>
        <dbReference type="Pfam" id="PF02683"/>
    </source>
</evidence>
<gene>
    <name evidence="9" type="ORF">G7Y82_18730</name>
</gene>
<dbReference type="Pfam" id="PF02683">
    <property type="entry name" value="DsbD_TM"/>
    <property type="match status" value="1"/>
</dbReference>
<proteinExistence type="inferred from homology"/>
<comment type="caution">
    <text evidence="9">The sequence shown here is derived from an EMBL/GenBank/DDBJ whole genome shotgun (WGS) entry which is preliminary data.</text>
</comment>
<feature type="transmembrane region" description="Helical" evidence="7">
    <location>
        <begin position="131"/>
        <end position="157"/>
    </location>
</feature>
<comment type="similarity">
    <text evidence="2">Belongs to the DsbD family.</text>
</comment>
<dbReference type="Proteomes" id="UP000653472">
    <property type="component" value="Unassembled WGS sequence"/>
</dbReference>
<evidence type="ECO:0000256" key="5">
    <source>
        <dbReference type="ARBA" id="ARBA00022989"/>
    </source>
</evidence>
<feature type="transmembrane region" description="Helical" evidence="7">
    <location>
        <begin position="163"/>
        <end position="190"/>
    </location>
</feature>
<feature type="domain" description="Cytochrome C biogenesis protein transmembrane" evidence="8">
    <location>
        <begin position="17"/>
        <end position="219"/>
    </location>
</feature>
<dbReference type="GO" id="GO:0016020">
    <property type="term" value="C:membrane"/>
    <property type="evidence" value="ECO:0007669"/>
    <property type="project" value="UniProtKB-SubCell"/>
</dbReference>
<dbReference type="AlphaFoldDB" id="A0A970BBF1"/>
<evidence type="ECO:0000256" key="1">
    <source>
        <dbReference type="ARBA" id="ARBA00004141"/>
    </source>
</evidence>